<proteinExistence type="predicted"/>
<evidence type="ECO:0000313" key="3">
    <source>
        <dbReference type="EMBL" id="KAK6125234.1"/>
    </source>
</evidence>
<feature type="region of interest" description="Disordered" evidence="1">
    <location>
        <begin position="284"/>
        <end position="318"/>
    </location>
</feature>
<name>A0ABR0USG9_REHGL</name>
<protein>
    <recommendedName>
        <fullName evidence="2">Putative plant transposon protein domain-containing protein</fullName>
    </recommendedName>
</protein>
<reference evidence="3 4" key="1">
    <citation type="journal article" date="2021" name="Comput. Struct. Biotechnol. J.">
        <title>De novo genome assembly of the potent medicinal plant Rehmannia glutinosa using nanopore technology.</title>
        <authorList>
            <person name="Ma L."/>
            <person name="Dong C."/>
            <person name="Song C."/>
            <person name="Wang X."/>
            <person name="Zheng X."/>
            <person name="Niu Y."/>
            <person name="Chen S."/>
            <person name="Feng W."/>
        </authorList>
    </citation>
    <scope>NUCLEOTIDE SEQUENCE [LARGE SCALE GENOMIC DNA]</scope>
    <source>
        <strain evidence="3">DH-2019</strain>
    </source>
</reference>
<dbReference type="Proteomes" id="UP001318860">
    <property type="component" value="Unassembled WGS sequence"/>
</dbReference>
<evidence type="ECO:0000256" key="1">
    <source>
        <dbReference type="SAM" id="MobiDB-lite"/>
    </source>
</evidence>
<comment type="caution">
    <text evidence="3">The sequence shown here is derived from an EMBL/GenBank/DDBJ whole genome shotgun (WGS) entry which is preliminary data.</text>
</comment>
<gene>
    <name evidence="3" type="ORF">DH2020_040978</name>
</gene>
<dbReference type="Pfam" id="PF20167">
    <property type="entry name" value="Transposase_32"/>
    <property type="match status" value="1"/>
</dbReference>
<evidence type="ECO:0000259" key="2">
    <source>
        <dbReference type="Pfam" id="PF20167"/>
    </source>
</evidence>
<feature type="domain" description="Putative plant transposon protein" evidence="2">
    <location>
        <begin position="65"/>
        <end position="202"/>
    </location>
</feature>
<organism evidence="3 4">
    <name type="scientific">Rehmannia glutinosa</name>
    <name type="common">Chinese foxglove</name>
    <dbReference type="NCBI Taxonomy" id="99300"/>
    <lineage>
        <taxon>Eukaryota</taxon>
        <taxon>Viridiplantae</taxon>
        <taxon>Streptophyta</taxon>
        <taxon>Embryophyta</taxon>
        <taxon>Tracheophyta</taxon>
        <taxon>Spermatophyta</taxon>
        <taxon>Magnoliopsida</taxon>
        <taxon>eudicotyledons</taxon>
        <taxon>Gunneridae</taxon>
        <taxon>Pentapetalae</taxon>
        <taxon>asterids</taxon>
        <taxon>lamiids</taxon>
        <taxon>Lamiales</taxon>
        <taxon>Orobanchaceae</taxon>
        <taxon>Rehmannieae</taxon>
        <taxon>Rehmannia</taxon>
    </lineage>
</organism>
<accession>A0ABR0USG9</accession>
<evidence type="ECO:0000313" key="4">
    <source>
        <dbReference type="Proteomes" id="UP001318860"/>
    </source>
</evidence>
<dbReference type="InterPro" id="IPR046796">
    <property type="entry name" value="Transposase_32_dom"/>
</dbReference>
<sequence length="318" mass="36076">MAAKFAEARAIPTDSGIDPSKSYSRDFISVDASKNWKSYKQRVFQDKKIHMQEFESNNMIGYLKERQLFGSVTYVRPYVERVVKEFYCNLLLDSFNPNSAKFGEVFLRKKVYHFTSQIVNEFLGTEDVIEDGQEIAIANWLPTANNAAVTKEQAYFLYRIGMKHKINFGSRICAIISSYVERVLEIGLPFPSLIYSILESQGFAKKETEKLIHIKSLIRIKPHLHKGERHVDLPLRCDKDITAPSSPSQIADPVLAYLIKQEKYATSQIEYWIKQRDELKRLISGQKGGVSGSKSVADDEGSSDEEDGGNDAENVGNI</sequence>
<keyword evidence="4" id="KW-1185">Reference proteome</keyword>
<feature type="compositionally biased region" description="Acidic residues" evidence="1">
    <location>
        <begin position="298"/>
        <end position="310"/>
    </location>
</feature>
<dbReference type="EMBL" id="JABTTQ020002251">
    <property type="protein sequence ID" value="KAK6125234.1"/>
    <property type="molecule type" value="Genomic_DNA"/>
</dbReference>